<evidence type="ECO:0000313" key="2">
    <source>
        <dbReference type="Proteomes" id="UP000242254"/>
    </source>
</evidence>
<dbReference type="RefSeq" id="XP_023464370.1">
    <property type="nucleotide sequence ID" value="XM_023611409.1"/>
</dbReference>
<dbReference type="AlphaFoldDB" id="A0A2G4SPJ4"/>
<sequence>MTSIDEVQNSYRPLFIDLERKTVFTAAEGVSTKVHSLLQCTAREYYHMAGSTRYQADQRRRKKENQIESIESEMPSHKTTFYQSYTVYVHFYGSNIEKFQFFLY</sequence>
<organism evidence="1 2">
    <name type="scientific">Rhizopus microsporus ATCC 52813</name>
    <dbReference type="NCBI Taxonomy" id="1340429"/>
    <lineage>
        <taxon>Eukaryota</taxon>
        <taxon>Fungi</taxon>
        <taxon>Fungi incertae sedis</taxon>
        <taxon>Mucoromycota</taxon>
        <taxon>Mucoromycotina</taxon>
        <taxon>Mucoromycetes</taxon>
        <taxon>Mucorales</taxon>
        <taxon>Mucorineae</taxon>
        <taxon>Rhizopodaceae</taxon>
        <taxon>Rhizopus</taxon>
    </lineage>
</organism>
<dbReference type="EMBL" id="KZ303854">
    <property type="protein sequence ID" value="PHZ10662.1"/>
    <property type="molecule type" value="Genomic_DNA"/>
</dbReference>
<keyword evidence="2" id="KW-1185">Reference proteome</keyword>
<protein>
    <submittedName>
        <fullName evidence="1">Uncharacterized protein</fullName>
    </submittedName>
</protein>
<dbReference type="STRING" id="1340429.A0A2G4SPJ4"/>
<accession>A0A2G4SPJ4</accession>
<gene>
    <name evidence="1" type="ORF">RHIMIDRAFT_259498</name>
</gene>
<dbReference type="Proteomes" id="UP000242254">
    <property type="component" value="Unassembled WGS sequence"/>
</dbReference>
<reference evidence="1 2" key="1">
    <citation type="journal article" date="2016" name="Proc. Natl. Acad. Sci. U.S.A.">
        <title>Lipid metabolic changes in an early divergent fungus govern the establishment of a mutualistic symbiosis with endobacteria.</title>
        <authorList>
            <person name="Lastovetsky O.A."/>
            <person name="Gaspar M.L."/>
            <person name="Mondo S.J."/>
            <person name="LaButti K.M."/>
            <person name="Sandor L."/>
            <person name="Grigoriev I.V."/>
            <person name="Henry S.A."/>
            <person name="Pawlowska T.E."/>
        </authorList>
    </citation>
    <scope>NUCLEOTIDE SEQUENCE [LARGE SCALE GENOMIC DNA]</scope>
    <source>
        <strain evidence="1 2">ATCC 52813</strain>
    </source>
</reference>
<evidence type="ECO:0000313" key="1">
    <source>
        <dbReference type="EMBL" id="PHZ10662.1"/>
    </source>
</evidence>
<dbReference type="GeneID" id="35442399"/>
<name>A0A2G4SPJ4_RHIZD</name>
<proteinExistence type="predicted"/>